<keyword evidence="1" id="KW-1133">Transmembrane helix</keyword>
<evidence type="ECO:0000313" key="3">
    <source>
        <dbReference type="Proteomes" id="UP000230066"/>
    </source>
</evidence>
<name>A0A4E0RD68_FASHE</name>
<organism evidence="2 3">
    <name type="scientific">Fasciola hepatica</name>
    <name type="common">Liver fluke</name>
    <dbReference type="NCBI Taxonomy" id="6192"/>
    <lineage>
        <taxon>Eukaryota</taxon>
        <taxon>Metazoa</taxon>
        <taxon>Spiralia</taxon>
        <taxon>Lophotrochozoa</taxon>
        <taxon>Platyhelminthes</taxon>
        <taxon>Trematoda</taxon>
        <taxon>Digenea</taxon>
        <taxon>Plagiorchiida</taxon>
        <taxon>Echinostomata</taxon>
        <taxon>Echinostomatoidea</taxon>
        <taxon>Fasciolidae</taxon>
        <taxon>Fasciola</taxon>
    </lineage>
</organism>
<comment type="caution">
    <text evidence="2">The sequence shown here is derived from an EMBL/GenBank/DDBJ whole genome shotgun (WGS) entry which is preliminary data.</text>
</comment>
<feature type="transmembrane region" description="Helical" evidence="1">
    <location>
        <begin position="148"/>
        <end position="169"/>
    </location>
</feature>
<dbReference type="Proteomes" id="UP000230066">
    <property type="component" value="Unassembled WGS sequence"/>
</dbReference>
<gene>
    <name evidence="2" type="ORF">D915_002497</name>
</gene>
<dbReference type="EMBL" id="JXXN02000646">
    <property type="protein sequence ID" value="THD26729.1"/>
    <property type="molecule type" value="Genomic_DNA"/>
</dbReference>
<sequence>LQKSLKASSSNRFSVPVCVVVQFVNLGGRRKRSISRQKRATTSGVSSISTFTFPDSTADNIEGNAFSSLVTSGFSQLSPGDRALVEETSIQVAKTFVVATCESSSSTCSSQATCTDETTGFSCTCNAFFIERKNTTPGTVCDLHPGTIAFIVLGSLFVVLMVALMAYFITLHMKGKPICPLCPRDDNVHFEVK</sequence>
<keyword evidence="3" id="KW-1185">Reference proteome</keyword>
<proteinExistence type="predicted"/>
<protein>
    <recommendedName>
        <fullName evidence="4">EGF-like domain-containing protein</fullName>
    </recommendedName>
</protein>
<feature type="non-terminal residue" evidence="2">
    <location>
        <position position="1"/>
    </location>
</feature>
<evidence type="ECO:0000256" key="1">
    <source>
        <dbReference type="SAM" id="Phobius"/>
    </source>
</evidence>
<reference evidence="2" key="1">
    <citation type="submission" date="2019-03" db="EMBL/GenBank/DDBJ databases">
        <title>Improved annotation for the trematode Fasciola hepatica.</title>
        <authorList>
            <person name="Choi Y.-J."/>
            <person name="Martin J."/>
            <person name="Mitreva M."/>
        </authorList>
    </citation>
    <scope>NUCLEOTIDE SEQUENCE [LARGE SCALE GENOMIC DNA]</scope>
</reference>
<evidence type="ECO:0008006" key="4">
    <source>
        <dbReference type="Google" id="ProtNLM"/>
    </source>
</evidence>
<dbReference type="AlphaFoldDB" id="A0A4E0RD68"/>
<evidence type="ECO:0000313" key="2">
    <source>
        <dbReference type="EMBL" id="THD26729.1"/>
    </source>
</evidence>
<keyword evidence="1" id="KW-0812">Transmembrane</keyword>
<keyword evidence="1" id="KW-0472">Membrane</keyword>
<accession>A0A4E0RD68</accession>